<feature type="site" description="Increases basicity of active site His" evidence="2">
    <location>
        <position position="139"/>
    </location>
</feature>
<feature type="domain" description="PglD N-terminal" evidence="4">
    <location>
        <begin position="6"/>
        <end position="81"/>
    </location>
</feature>
<reference evidence="5" key="1">
    <citation type="submission" date="2021-04" db="EMBL/GenBank/DDBJ databases">
        <authorList>
            <person name="Zhang D.-C."/>
        </authorList>
    </citation>
    <scope>NUCLEOTIDE SEQUENCE</scope>
    <source>
        <strain evidence="5">CGMCC 1.15697</strain>
    </source>
</reference>
<feature type="binding site" evidence="3">
    <location>
        <position position="71"/>
    </location>
    <ligand>
        <name>substrate</name>
    </ligand>
</feature>
<dbReference type="InterPro" id="IPR041561">
    <property type="entry name" value="PglD_N"/>
</dbReference>
<proteinExistence type="inferred from homology"/>
<dbReference type="NCBIfam" id="TIGR03570">
    <property type="entry name" value="NeuD_NnaD"/>
    <property type="match status" value="1"/>
</dbReference>
<sequence length="223" mass="23055">MTARAVILLGAGNQGRVALDLLRDADVAVLGFLDDTKAEGARIDGVPVLGPFAQALASDWRARARFLLAFGSPSERESWGEALRRSGATLFSLVHPTARVARTATLGEGVFLSAYSVVFPNATVGDFTMINNHCSIGHDCRIGVANLFGPGVHLAGNVTTGARCAFGAGSVVQPCRTLGRDVRVAGGALVHESVGDRVTLVGNPARRVLEAGSPGDAAADRAP</sequence>
<name>A0A8J7SMJ2_9PROT</name>
<evidence type="ECO:0000313" key="5">
    <source>
        <dbReference type="EMBL" id="MBP5857433.1"/>
    </source>
</evidence>
<organism evidence="5 6">
    <name type="scientific">Marivibrio halodurans</name>
    <dbReference type="NCBI Taxonomy" id="2039722"/>
    <lineage>
        <taxon>Bacteria</taxon>
        <taxon>Pseudomonadati</taxon>
        <taxon>Pseudomonadota</taxon>
        <taxon>Alphaproteobacteria</taxon>
        <taxon>Rhodospirillales</taxon>
        <taxon>Rhodospirillaceae</taxon>
        <taxon>Marivibrio</taxon>
    </lineage>
</organism>
<evidence type="ECO:0000259" key="4">
    <source>
        <dbReference type="Pfam" id="PF17836"/>
    </source>
</evidence>
<dbReference type="InterPro" id="IPR011004">
    <property type="entry name" value="Trimer_LpxA-like_sf"/>
</dbReference>
<dbReference type="CDD" id="cd03360">
    <property type="entry name" value="LbH_AT_putative"/>
    <property type="match status" value="1"/>
</dbReference>
<feature type="active site" description="Proton acceptor" evidence="2">
    <location>
        <position position="138"/>
    </location>
</feature>
<evidence type="ECO:0000256" key="3">
    <source>
        <dbReference type="PIRSR" id="PIRSR620019-2"/>
    </source>
</evidence>
<evidence type="ECO:0000256" key="1">
    <source>
        <dbReference type="ARBA" id="ARBA00007274"/>
    </source>
</evidence>
<keyword evidence="6" id="KW-1185">Reference proteome</keyword>
<dbReference type="Proteomes" id="UP000672602">
    <property type="component" value="Unassembled WGS sequence"/>
</dbReference>
<dbReference type="InterPro" id="IPR050179">
    <property type="entry name" value="Trans_hexapeptide_repeat"/>
</dbReference>
<evidence type="ECO:0000313" key="6">
    <source>
        <dbReference type="Proteomes" id="UP000672602"/>
    </source>
</evidence>
<comment type="caution">
    <text evidence="5">The sequence shown here is derived from an EMBL/GenBank/DDBJ whole genome shotgun (WGS) entry which is preliminary data.</text>
</comment>
<dbReference type="SUPFAM" id="SSF51161">
    <property type="entry name" value="Trimeric LpxA-like enzymes"/>
    <property type="match status" value="1"/>
</dbReference>
<dbReference type="EMBL" id="JAGMWN010000004">
    <property type="protein sequence ID" value="MBP5857433.1"/>
    <property type="molecule type" value="Genomic_DNA"/>
</dbReference>
<dbReference type="InterPro" id="IPR020019">
    <property type="entry name" value="AcTrfase_PglD-like"/>
</dbReference>
<protein>
    <submittedName>
        <fullName evidence="5">NeuD/PglB/VioB family sugar acetyltransferase</fullName>
    </submittedName>
</protein>
<gene>
    <name evidence="5" type="ORF">KAJ83_10475</name>
</gene>
<dbReference type="AlphaFoldDB" id="A0A8J7SMJ2"/>
<feature type="binding site" evidence="3">
    <location>
        <position position="186"/>
    </location>
    <ligand>
        <name>acetyl-CoA</name>
        <dbReference type="ChEBI" id="CHEBI:57288"/>
    </ligand>
</feature>
<dbReference type="RefSeq" id="WP_210682016.1">
    <property type="nucleotide sequence ID" value="NZ_JAGMWN010000004.1"/>
</dbReference>
<evidence type="ECO:0000256" key="2">
    <source>
        <dbReference type="PIRSR" id="PIRSR620019-1"/>
    </source>
</evidence>
<dbReference type="Pfam" id="PF17836">
    <property type="entry name" value="PglD_N"/>
    <property type="match status" value="1"/>
</dbReference>
<accession>A0A8J7SMJ2</accession>
<dbReference type="PANTHER" id="PTHR43300:SF7">
    <property type="entry name" value="UDP-N-ACETYLBACILLOSAMINE N-ACETYLTRANSFERASE"/>
    <property type="match status" value="1"/>
</dbReference>
<dbReference type="PANTHER" id="PTHR43300">
    <property type="entry name" value="ACETYLTRANSFERASE"/>
    <property type="match status" value="1"/>
</dbReference>
<dbReference type="Gene3D" id="3.40.50.20">
    <property type="match status" value="1"/>
</dbReference>
<comment type="similarity">
    <text evidence="1">Belongs to the transferase hexapeptide repeat family.</text>
</comment>
<dbReference type="Gene3D" id="2.160.10.10">
    <property type="entry name" value="Hexapeptide repeat proteins"/>
    <property type="match status" value="1"/>
</dbReference>
<feature type="binding site" evidence="3">
    <location>
        <begin position="34"/>
        <end position="35"/>
    </location>
    <ligand>
        <name>substrate</name>
    </ligand>
</feature>